<dbReference type="InterPro" id="IPR017850">
    <property type="entry name" value="Alkaline_phosphatase_core_sf"/>
</dbReference>
<keyword evidence="2" id="KW-0843">Virulence</keyword>
<dbReference type="RefSeq" id="WP_210052580.1">
    <property type="nucleotide sequence ID" value="NZ_BAAAMH010000022.1"/>
</dbReference>
<comment type="caution">
    <text evidence="4">The sequence shown here is derived from an EMBL/GenBank/DDBJ whole genome shotgun (WGS) entry which is preliminary data.</text>
</comment>
<dbReference type="PANTHER" id="PTHR31956">
    <property type="entry name" value="NON-SPECIFIC PHOSPHOLIPASE C4-RELATED"/>
    <property type="match status" value="1"/>
</dbReference>
<keyword evidence="1" id="KW-0378">Hydrolase</keyword>
<evidence type="ECO:0000256" key="1">
    <source>
        <dbReference type="ARBA" id="ARBA00022801"/>
    </source>
</evidence>
<evidence type="ECO:0000256" key="3">
    <source>
        <dbReference type="SAM" id="SignalP"/>
    </source>
</evidence>
<evidence type="ECO:0000313" key="4">
    <source>
        <dbReference type="EMBL" id="MBP2415514.1"/>
    </source>
</evidence>
<keyword evidence="3" id="KW-0732">Signal</keyword>
<feature type="signal peptide" evidence="3">
    <location>
        <begin position="1"/>
        <end position="31"/>
    </location>
</feature>
<name>A0ABS4Z3G1_9ACTN</name>
<proteinExistence type="predicted"/>
<reference evidence="4 5" key="1">
    <citation type="submission" date="2021-03" db="EMBL/GenBank/DDBJ databases">
        <title>Sequencing the genomes of 1000 actinobacteria strains.</title>
        <authorList>
            <person name="Klenk H.-P."/>
        </authorList>
    </citation>
    <scope>NUCLEOTIDE SEQUENCE [LARGE SCALE GENOMIC DNA]</scope>
    <source>
        <strain evidence="4 5">DSM 12936</strain>
    </source>
</reference>
<accession>A0ABS4Z3G1</accession>
<evidence type="ECO:0008006" key="6">
    <source>
        <dbReference type="Google" id="ProtNLM"/>
    </source>
</evidence>
<gene>
    <name evidence="4" type="ORF">JOF54_000436</name>
</gene>
<dbReference type="Gene3D" id="2.60.120.260">
    <property type="entry name" value="Galactose-binding domain-like"/>
    <property type="match status" value="1"/>
</dbReference>
<dbReference type="PANTHER" id="PTHR31956:SF1">
    <property type="entry name" value="NON-SPECIFIC PHOSPHOLIPASE C1"/>
    <property type="match status" value="1"/>
</dbReference>
<dbReference type="EMBL" id="JAGIOB010000001">
    <property type="protein sequence ID" value="MBP2415514.1"/>
    <property type="molecule type" value="Genomic_DNA"/>
</dbReference>
<dbReference type="SUPFAM" id="SSF53649">
    <property type="entry name" value="Alkaline phosphatase-like"/>
    <property type="match status" value="1"/>
</dbReference>
<dbReference type="Proteomes" id="UP000758168">
    <property type="component" value="Unassembled WGS sequence"/>
</dbReference>
<dbReference type="InterPro" id="IPR007312">
    <property type="entry name" value="Phosphoesterase"/>
</dbReference>
<organism evidence="4 5">
    <name type="scientific">Microlunatus capsulatus</name>
    <dbReference type="NCBI Taxonomy" id="99117"/>
    <lineage>
        <taxon>Bacteria</taxon>
        <taxon>Bacillati</taxon>
        <taxon>Actinomycetota</taxon>
        <taxon>Actinomycetes</taxon>
        <taxon>Propionibacteriales</taxon>
        <taxon>Propionibacteriaceae</taxon>
        <taxon>Microlunatus</taxon>
    </lineage>
</organism>
<dbReference type="Gene3D" id="3.40.720.10">
    <property type="entry name" value="Alkaline Phosphatase, subunit A"/>
    <property type="match status" value="1"/>
</dbReference>
<feature type="chain" id="PRO_5047172677" description="Phosphoesterase family protein" evidence="3">
    <location>
        <begin position="32"/>
        <end position="449"/>
    </location>
</feature>
<evidence type="ECO:0000256" key="2">
    <source>
        <dbReference type="ARBA" id="ARBA00023026"/>
    </source>
</evidence>
<protein>
    <recommendedName>
        <fullName evidence="6">Phosphoesterase family protein</fullName>
    </recommendedName>
</protein>
<keyword evidence="5" id="KW-1185">Reference proteome</keyword>
<dbReference type="Pfam" id="PF04185">
    <property type="entry name" value="Phosphoesterase"/>
    <property type="match status" value="1"/>
</dbReference>
<sequence>MTSAHHPRARAPRRLLVAAALLALVAGGLTAAGASVDPAPAVAATTASALVPRPDHVVVVVLENKNRTSVIGSAKAPYINALAARGANLSQSYGVTHPSQPNYVALFSGSQHGVTTNACRDLGAKPNLGSQLRADGLSFTGYAESLPSVGWTGCRKGEYERKHNPWVDFSNLPKSVNQPFSAFPRDYTELPTVSFVTPNMCHDMHDCSVATGDAWLKKNLDGYARWAMTHNSLLVVTFDENAGGTVNQIPTLLVGQKVRPGLYAEWTDHYTLLRTIEDAYGLAPLGAAARATPLRTIWTSAPKPRTGLSNAGFESRLSAWATSGRTTTSTNNVHGGDRSGRAGALTATRGDSILSQTFVVPAGRSRLTLWWQGRCSDTVGKAWATVVVKRNTSAKKSTLLPKTCVRKGAWKKVGVDVTPGHSYTLQLVNHDDGKSSTPNRTYFDDVTLR</sequence>
<evidence type="ECO:0000313" key="5">
    <source>
        <dbReference type="Proteomes" id="UP000758168"/>
    </source>
</evidence>